<keyword evidence="3" id="KW-1185">Reference proteome</keyword>
<dbReference type="InParanoid" id="A0A1Z5JAQ7"/>
<feature type="chain" id="PRO_5012622422" evidence="1">
    <location>
        <begin position="18"/>
        <end position="250"/>
    </location>
</feature>
<gene>
    <name evidence="2" type="ORF">FisN_2Lh512</name>
</gene>
<protein>
    <submittedName>
        <fullName evidence="2">Uncharacterized protein</fullName>
    </submittedName>
</protein>
<dbReference type="OrthoDB" id="196775at2759"/>
<evidence type="ECO:0000313" key="3">
    <source>
        <dbReference type="Proteomes" id="UP000198406"/>
    </source>
</evidence>
<feature type="signal peptide" evidence="1">
    <location>
        <begin position="1"/>
        <end position="17"/>
    </location>
</feature>
<evidence type="ECO:0000313" key="2">
    <source>
        <dbReference type="EMBL" id="GAX10982.1"/>
    </source>
</evidence>
<dbReference type="AlphaFoldDB" id="A0A1Z5JAQ7"/>
<accession>A0A1Z5JAQ7</accession>
<dbReference type="EMBL" id="BDSP01000032">
    <property type="protein sequence ID" value="GAX10982.1"/>
    <property type="molecule type" value="Genomic_DNA"/>
</dbReference>
<reference evidence="2 3" key="1">
    <citation type="journal article" date="2015" name="Plant Cell">
        <title>Oil accumulation by the oleaginous diatom Fistulifera solaris as revealed by the genome and transcriptome.</title>
        <authorList>
            <person name="Tanaka T."/>
            <person name="Maeda Y."/>
            <person name="Veluchamy A."/>
            <person name="Tanaka M."/>
            <person name="Abida H."/>
            <person name="Marechal E."/>
            <person name="Bowler C."/>
            <person name="Muto M."/>
            <person name="Sunaga Y."/>
            <person name="Tanaka M."/>
            <person name="Yoshino T."/>
            <person name="Taniguchi T."/>
            <person name="Fukuda Y."/>
            <person name="Nemoto M."/>
            <person name="Matsumoto M."/>
            <person name="Wong P.S."/>
            <person name="Aburatani S."/>
            <person name="Fujibuchi W."/>
        </authorList>
    </citation>
    <scope>NUCLEOTIDE SEQUENCE [LARGE SCALE GENOMIC DNA]</scope>
    <source>
        <strain evidence="2 3">JPCC DA0580</strain>
    </source>
</reference>
<comment type="caution">
    <text evidence="2">The sequence shown here is derived from an EMBL/GenBank/DDBJ whole genome shotgun (WGS) entry which is preliminary data.</text>
</comment>
<organism evidence="2 3">
    <name type="scientific">Fistulifera solaris</name>
    <name type="common">Oleaginous diatom</name>
    <dbReference type="NCBI Taxonomy" id="1519565"/>
    <lineage>
        <taxon>Eukaryota</taxon>
        <taxon>Sar</taxon>
        <taxon>Stramenopiles</taxon>
        <taxon>Ochrophyta</taxon>
        <taxon>Bacillariophyta</taxon>
        <taxon>Bacillariophyceae</taxon>
        <taxon>Bacillariophycidae</taxon>
        <taxon>Naviculales</taxon>
        <taxon>Naviculaceae</taxon>
        <taxon>Fistulifera</taxon>
    </lineage>
</organism>
<name>A0A1Z5JAQ7_FISSO</name>
<evidence type="ECO:0000256" key="1">
    <source>
        <dbReference type="SAM" id="SignalP"/>
    </source>
</evidence>
<keyword evidence="1" id="KW-0732">Signal</keyword>
<dbReference type="Proteomes" id="UP000198406">
    <property type="component" value="Unassembled WGS sequence"/>
</dbReference>
<proteinExistence type="predicted"/>
<sequence>MKVSATILAVLVVSASAYNMPTRSTLRSMSVKTVSAPVASGRSSSSTIKMEDFGLFKGTKLSFDDTWDGIEAISEVGLEKRLNKDGLRYKMNRTEKEADEVGRLYNLPGFTVNLPLIGETYLGPPKVESIWEALGFTATSNNPARQKEKLKAIEKAREAQYGVRGGPGKSIRAEWLKKYGYPRLVGSGGIFYADQLSTDEQPMGGFNMGKSGEMWPVPKVVKEGNYGGSKGWGMKKMGLTVDGLPPQKKI</sequence>